<reference evidence="7 8" key="1">
    <citation type="submission" date="2023-11" db="EMBL/GenBank/DDBJ databases">
        <authorList>
            <person name="Hedman E."/>
            <person name="Englund M."/>
            <person name="Stromberg M."/>
            <person name="Nyberg Akerstrom W."/>
            <person name="Nylinder S."/>
            <person name="Jareborg N."/>
            <person name="Kallberg Y."/>
            <person name="Kronander E."/>
        </authorList>
    </citation>
    <scope>NUCLEOTIDE SEQUENCE [LARGE SCALE GENOMIC DNA]</scope>
</reference>
<evidence type="ECO:0000256" key="1">
    <source>
        <dbReference type="ARBA" id="ARBA00022598"/>
    </source>
</evidence>
<comment type="subcellular location">
    <subcellularLocation>
        <location evidence="5">Mitochondrion</location>
    </subcellularLocation>
</comment>
<keyword evidence="2 5" id="KW-0547">Nucleotide-binding</keyword>
<dbReference type="Proteomes" id="UP001314205">
    <property type="component" value="Unassembled WGS sequence"/>
</dbReference>
<keyword evidence="5" id="KW-0496">Mitochondrion</keyword>
<feature type="active site" description="Charge relay system" evidence="5">
    <location>
        <position position="159"/>
    </location>
</feature>
<dbReference type="GO" id="GO:0005739">
    <property type="term" value="C:mitochondrion"/>
    <property type="evidence" value="ECO:0007669"/>
    <property type="project" value="UniProtKB-SubCell"/>
</dbReference>
<keyword evidence="4 5" id="KW-0648">Protein biosynthesis</keyword>
<evidence type="ECO:0000313" key="7">
    <source>
        <dbReference type="EMBL" id="CAK1594757.1"/>
    </source>
</evidence>
<evidence type="ECO:0000256" key="4">
    <source>
        <dbReference type="ARBA" id="ARBA00022917"/>
    </source>
</evidence>
<comment type="function">
    <text evidence="5">Allows the formation of correctly charged Gln-tRNA(Gln) through the transamidation of misacylated Glu-tRNA(Gln) in the mitochondria. The reaction takes place in the presence of glutamine and ATP through an activated gamma-phospho-Glu-tRNA(Gln).</text>
</comment>
<dbReference type="InterPro" id="IPR000120">
    <property type="entry name" value="Amidase"/>
</dbReference>
<dbReference type="InterPro" id="IPR036928">
    <property type="entry name" value="AS_sf"/>
</dbReference>
<comment type="caution">
    <text evidence="7">The sequence shown here is derived from an EMBL/GenBank/DDBJ whole genome shotgun (WGS) entry which is preliminary data.</text>
</comment>
<dbReference type="GO" id="GO:0070681">
    <property type="term" value="P:glutaminyl-tRNAGln biosynthesis via transamidation"/>
    <property type="evidence" value="ECO:0007669"/>
    <property type="project" value="UniProtKB-UniRule"/>
</dbReference>
<evidence type="ECO:0000256" key="3">
    <source>
        <dbReference type="ARBA" id="ARBA00022840"/>
    </source>
</evidence>
<comment type="similarity">
    <text evidence="5">Belongs to the amidase family. GatA subfamily.</text>
</comment>
<dbReference type="Gene3D" id="3.90.1300.10">
    <property type="entry name" value="Amidase signature (AS) domain"/>
    <property type="match status" value="1"/>
</dbReference>
<dbReference type="HAMAP" id="MF_00120">
    <property type="entry name" value="GatA"/>
    <property type="match status" value="1"/>
</dbReference>
<gene>
    <name evidence="5" type="primary">GatA</name>
    <name evidence="7" type="ORF">PARMNEM_LOCUS14339</name>
</gene>
<sequence>MNKLTSFTIKEVHKAYRDKLLTPTSFVDLCLQKAKQTSELNAFVNVTEDVAENHAIDSEKRFYIDKKIKPLDGVTIAIKDNFCTKNITTTCASEMLRNFVPTYDATVYAKLIKSGACLIGKSNLDEFAMGSGTVDSIFGPTRNSWGYNGETDWRIAGGSSGGSAVAVSSGACIAAIGSDTGGSTRNPAALCGVVGVKPTYGLVSRYGLIPLVNSMDVPGILARNIDDATEILNCIAGPDNLDSTTIKRKFQPIEIQENFDLSNLRIGIPSEYHCEGMNEEVIDTWRWVADLLENEKALLKTVSLPHTSVSIAVYSILNQCEVASNMARYDGLEFGLRTNEDYSTEELYASSRSQGFNNVVRSRIFAGNYFLLTRNYEKYFLKALKLRRLIANDFNFVFNGDNRVDLLLTPTTLSDAPLYGDFVSKHNRDQCALQDYCTQPANMAGIPAVSIPIRLSKSNLPLSLQLMGPNMSEQLLLNVAKRIETTTTTEILSKLNISIDTLPQKCQEILKLAACNQLEVDIDQLDPVAISLQQSLQISRKLNEEYEILKLKQKNTELQTQIDRNRKFLDGLRNELNCSRNSLASQTPNPENIQDHIKQMKQKVASYEESCKKATMKFSKLSVPDSVLPKALQAQLSVLNTLHEEAVAWRQRADDVVFTRDARDTFNRLRR</sequence>
<dbReference type="PANTHER" id="PTHR11895">
    <property type="entry name" value="TRANSAMIDASE"/>
    <property type="match status" value="1"/>
</dbReference>
<dbReference type="SUPFAM" id="SSF75304">
    <property type="entry name" value="Amidase signature (AS) enzymes"/>
    <property type="match status" value="1"/>
</dbReference>
<evidence type="ECO:0000256" key="2">
    <source>
        <dbReference type="ARBA" id="ARBA00022741"/>
    </source>
</evidence>
<dbReference type="InterPro" id="IPR004412">
    <property type="entry name" value="GatA"/>
</dbReference>
<comment type="catalytic activity">
    <reaction evidence="5">
        <text>L-glutamyl-tRNA(Gln) + L-glutamine + ATP + H2O = L-glutaminyl-tRNA(Gln) + L-glutamate + ADP + phosphate + H(+)</text>
        <dbReference type="Rhea" id="RHEA:17521"/>
        <dbReference type="Rhea" id="RHEA-COMP:9681"/>
        <dbReference type="Rhea" id="RHEA-COMP:9684"/>
        <dbReference type="ChEBI" id="CHEBI:15377"/>
        <dbReference type="ChEBI" id="CHEBI:15378"/>
        <dbReference type="ChEBI" id="CHEBI:29985"/>
        <dbReference type="ChEBI" id="CHEBI:30616"/>
        <dbReference type="ChEBI" id="CHEBI:43474"/>
        <dbReference type="ChEBI" id="CHEBI:58359"/>
        <dbReference type="ChEBI" id="CHEBI:78520"/>
        <dbReference type="ChEBI" id="CHEBI:78521"/>
        <dbReference type="ChEBI" id="CHEBI:456216"/>
        <dbReference type="EC" id="6.3.5.7"/>
    </reaction>
</comment>
<organism evidence="7 8">
    <name type="scientific">Parnassius mnemosyne</name>
    <name type="common">clouded apollo</name>
    <dbReference type="NCBI Taxonomy" id="213953"/>
    <lineage>
        <taxon>Eukaryota</taxon>
        <taxon>Metazoa</taxon>
        <taxon>Ecdysozoa</taxon>
        <taxon>Arthropoda</taxon>
        <taxon>Hexapoda</taxon>
        <taxon>Insecta</taxon>
        <taxon>Pterygota</taxon>
        <taxon>Neoptera</taxon>
        <taxon>Endopterygota</taxon>
        <taxon>Lepidoptera</taxon>
        <taxon>Glossata</taxon>
        <taxon>Ditrysia</taxon>
        <taxon>Papilionoidea</taxon>
        <taxon>Papilionidae</taxon>
        <taxon>Parnassiinae</taxon>
        <taxon>Parnassini</taxon>
        <taxon>Parnassius</taxon>
        <taxon>Driopa</taxon>
    </lineage>
</organism>
<name>A0AAV1LKY5_9NEOP</name>
<dbReference type="GO" id="GO:0050567">
    <property type="term" value="F:glutaminyl-tRNA synthase (glutamine-hydrolyzing) activity"/>
    <property type="evidence" value="ECO:0007669"/>
    <property type="project" value="UniProtKB-UniRule"/>
</dbReference>
<keyword evidence="1 5" id="KW-0436">Ligase</keyword>
<keyword evidence="8" id="KW-1185">Reference proteome</keyword>
<comment type="subunit">
    <text evidence="5">Subunit of the heterotrimeric GatCAB amidotransferase (AdT) complex, composed of A, B and C subunits.</text>
</comment>
<dbReference type="InterPro" id="IPR023631">
    <property type="entry name" value="Amidase_dom"/>
</dbReference>
<evidence type="ECO:0000256" key="5">
    <source>
        <dbReference type="HAMAP-Rule" id="MF_03150"/>
    </source>
</evidence>
<keyword evidence="3 5" id="KW-0067">ATP-binding</keyword>
<dbReference type="Pfam" id="PF01425">
    <property type="entry name" value="Amidase"/>
    <property type="match status" value="1"/>
</dbReference>
<feature type="active site" description="Acyl-ester intermediate" evidence="5">
    <location>
        <position position="183"/>
    </location>
</feature>
<dbReference type="EC" id="6.3.5.7" evidence="5"/>
<dbReference type="GO" id="GO:0005524">
    <property type="term" value="F:ATP binding"/>
    <property type="evidence" value="ECO:0007669"/>
    <property type="project" value="UniProtKB-KW"/>
</dbReference>
<feature type="active site" description="Charge relay system" evidence="5">
    <location>
        <position position="79"/>
    </location>
</feature>
<protein>
    <recommendedName>
        <fullName evidence="5">Glutamyl-tRNA(Gln) amidotransferase subunit A, mitochondrial</fullName>
        <shortName evidence="5">Glu-AdT subunit A</shortName>
        <ecNumber evidence="5">6.3.5.7</ecNumber>
    </recommendedName>
</protein>
<proteinExistence type="inferred from homology"/>
<evidence type="ECO:0000259" key="6">
    <source>
        <dbReference type="Pfam" id="PF01425"/>
    </source>
</evidence>
<dbReference type="EMBL" id="CAVLGL010000090">
    <property type="protein sequence ID" value="CAK1594757.1"/>
    <property type="molecule type" value="Genomic_DNA"/>
</dbReference>
<dbReference type="GO" id="GO:0032543">
    <property type="term" value="P:mitochondrial translation"/>
    <property type="evidence" value="ECO:0007669"/>
    <property type="project" value="UniProtKB-UniRule"/>
</dbReference>
<evidence type="ECO:0000313" key="8">
    <source>
        <dbReference type="Proteomes" id="UP001314205"/>
    </source>
</evidence>
<feature type="domain" description="Amidase" evidence="6">
    <location>
        <begin position="27"/>
        <end position="477"/>
    </location>
</feature>
<dbReference type="PANTHER" id="PTHR11895:SF7">
    <property type="entry name" value="GLUTAMYL-TRNA(GLN) AMIDOTRANSFERASE SUBUNIT A, MITOCHONDRIAL"/>
    <property type="match status" value="1"/>
</dbReference>
<accession>A0AAV1LKY5</accession>
<dbReference type="GO" id="GO:0030956">
    <property type="term" value="C:glutamyl-tRNA(Gln) amidotransferase complex"/>
    <property type="evidence" value="ECO:0007669"/>
    <property type="project" value="UniProtKB-UniRule"/>
</dbReference>
<dbReference type="AlphaFoldDB" id="A0AAV1LKY5"/>